<evidence type="ECO:0000313" key="2">
    <source>
        <dbReference type="EMBL" id="UOQ71404.1"/>
    </source>
</evidence>
<gene>
    <name evidence="2" type="ORF">MUN79_22705</name>
</gene>
<dbReference type="KEGG" id="hcu:MUN79_22705"/>
<evidence type="ECO:0000256" key="1">
    <source>
        <dbReference type="SAM" id="SignalP"/>
    </source>
</evidence>
<dbReference type="EMBL" id="CP095046">
    <property type="protein sequence ID" value="UOQ71404.1"/>
    <property type="molecule type" value="Genomic_DNA"/>
</dbReference>
<feature type="signal peptide" evidence="1">
    <location>
        <begin position="1"/>
        <end position="25"/>
    </location>
</feature>
<keyword evidence="1" id="KW-0732">Signal</keyword>
<dbReference type="AlphaFoldDB" id="A0A8T9Q1P7"/>
<organism evidence="2 3">
    <name type="scientific">Hymenobacter cellulosilyticus</name>
    <dbReference type="NCBI Taxonomy" id="2932248"/>
    <lineage>
        <taxon>Bacteria</taxon>
        <taxon>Pseudomonadati</taxon>
        <taxon>Bacteroidota</taxon>
        <taxon>Cytophagia</taxon>
        <taxon>Cytophagales</taxon>
        <taxon>Hymenobacteraceae</taxon>
        <taxon>Hymenobacter</taxon>
    </lineage>
</organism>
<protein>
    <recommendedName>
        <fullName evidence="4">T9SS type A sorting domain-containing protein</fullName>
    </recommendedName>
</protein>
<keyword evidence="3" id="KW-1185">Reference proteome</keyword>
<sequence length="536" mass="57305">MTKPLLIMRGLLVLLGLLAASGAQASHIQASEISYVSLGNNRYKVSFRVYRDCGGALFNSINPDLKYRTTACSVLSTPGVPMTLVSGSYHIGKDYCATVGEPCGSGLPTNYETGLFEATVTLPAGQWTLSVTLNARPTLGNVNIGSGDLYTEATLDNTNGVVNSSPVFSTTAQVVSFVGWNLPTTFSEQAVDPDGDSLTYELVAPLMSCSEPLTYKSYGSSSTPDPVDPTCITSLPAATYSPTFPLPSFNLTGTCPQRQLQPYFEFDRQNGSISMRPTLYNAAVNSSDNKHVVAVKVSEYRRSINSQGRRVATLVGTVRRDMMFTVVDCGDNRNPVLAPITVNNSPVTQPVTEVIPVVAGRLVTVRLRATDVNAGQVLTMTSNVEQVLPNSEFTAAPPSVSPTVQIDWIPPVNLSPGLYYCTVTTTDSNCPYKGIQTQTLTFRVSSPALATQAAKSTTTLTAVPTPFQTQVSFTLARPGVQQVLVFDQLGRQVTTLLSLPSGQVQWSPAASVPAGLYLARTADGRQVARLLRTDAE</sequence>
<dbReference type="Proteomes" id="UP000831796">
    <property type="component" value="Chromosome"/>
</dbReference>
<reference evidence="2" key="1">
    <citation type="submission" date="2022-04" db="EMBL/GenBank/DDBJ databases">
        <title>Hymenobacter sp. isolated from the air.</title>
        <authorList>
            <person name="Won M."/>
            <person name="Lee C.-M."/>
            <person name="Woen H.-Y."/>
            <person name="Kwon S.-W."/>
        </authorList>
    </citation>
    <scope>NUCLEOTIDE SEQUENCE</scope>
    <source>
        <strain evidence="2">5116S-3</strain>
    </source>
</reference>
<dbReference type="RefSeq" id="WP_244674811.1">
    <property type="nucleotide sequence ID" value="NZ_CP095046.1"/>
</dbReference>
<accession>A0A8T9Q1P7</accession>
<evidence type="ECO:0000313" key="3">
    <source>
        <dbReference type="Proteomes" id="UP000831796"/>
    </source>
</evidence>
<proteinExistence type="predicted"/>
<feature type="chain" id="PRO_5035891222" description="T9SS type A sorting domain-containing protein" evidence="1">
    <location>
        <begin position="26"/>
        <end position="536"/>
    </location>
</feature>
<evidence type="ECO:0008006" key="4">
    <source>
        <dbReference type="Google" id="ProtNLM"/>
    </source>
</evidence>
<name>A0A8T9Q1P7_9BACT</name>